<dbReference type="InterPro" id="IPR012337">
    <property type="entry name" value="RNaseH-like_sf"/>
</dbReference>
<accession>A0A9X1YGH1</accession>
<gene>
    <name evidence="1" type="ORF">LPC04_06115</name>
</gene>
<keyword evidence="2" id="KW-1185">Reference proteome</keyword>
<sequence length="167" mass="18343">MRRIFLDTEFTQFRDGQLLSIGLVTDEGHEFYVEVADLTRHAQASDFCKDVVIPQFGLVPGAAVRDDAAVGARVANWLRSFEHPVVISYDYKLDWRFFESALSAAGQWHALASTIRTEDVAGVAAPGTPGEAAQNAVFETSKSPGRHHALVDARALRAAWLASSTRR</sequence>
<comment type="caution">
    <text evidence="1">The sequence shown here is derived from an EMBL/GenBank/DDBJ whole genome shotgun (WGS) entry which is preliminary data.</text>
</comment>
<organism evidence="1 2">
    <name type="scientific">Scleromatobacter humisilvae</name>
    <dbReference type="NCBI Taxonomy" id="2897159"/>
    <lineage>
        <taxon>Bacteria</taxon>
        <taxon>Pseudomonadati</taxon>
        <taxon>Pseudomonadota</taxon>
        <taxon>Betaproteobacteria</taxon>
        <taxon>Burkholderiales</taxon>
        <taxon>Sphaerotilaceae</taxon>
        <taxon>Scleromatobacter</taxon>
    </lineage>
</organism>
<evidence type="ECO:0000313" key="1">
    <source>
        <dbReference type="EMBL" id="MCK9685287.1"/>
    </source>
</evidence>
<evidence type="ECO:0000313" key="2">
    <source>
        <dbReference type="Proteomes" id="UP001139353"/>
    </source>
</evidence>
<dbReference type="InterPro" id="IPR036397">
    <property type="entry name" value="RNaseH_sf"/>
</dbReference>
<dbReference type="AlphaFoldDB" id="A0A9X1YGH1"/>
<name>A0A9X1YGH1_9BURK</name>
<dbReference type="EMBL" id="JAJLJH010000001">
    <property type="protein sequence ID" value="MCK9685287.1"/>
    <property type="molecule type" value="Genomic_DNA"/>
</dbReference>
<dbReference type="SUPFAM" id="SSF53098">
    <property type="entry name" value="Ribonuclease H-like"/>
    <property type="match status" value="1"/>
</dbReference>
<reference evidence="1" key="1">
    <citation type="submission" date="2021-11" db="EMBL/GenBank/DDBJ databases">
        <title>BS-T2-15 a new species belonging to the Comamonadaceae family isolated from the soil of a French oak forest.</title>
        <authorList>
            <person name="Mieszkin S."/>
            <person name="Alain K."/>
        </authorList>
    </citation>
    <scope>NUCLEOTIDE SEQUENCE</scope>
    <source>
        <strain evidence="1">BS-T2-15</strain>
    </source>
</reference>
<dbReference type="GO" id="GO:0003676">
    <property type="term" value="F:nucleic acid binding"/>
    <property type="evidence" value="ECO:0007669"/>
    <property type="project" value="InterPro"/>
</dbReference>
<dbReference type="RefSeq" id="WP_275681295.1">
    <property type="nucleotide sequence ID" value="NZ_JAJLJH010000001.1"/>
</dbReference>
<dbReference type="Gene3D" id="3.30.420.10">
    <property type="entry name" value="Ribonuclease H-like superfamily/Ribonuclease H"/>
    <property type="match status" value="1"/>
</dbReference>
<protein>
    <submittedName>
        <fullName evidence="1">3'-5' exoribonuclease</fullName>
    </submittedName>
</protein>
<dbReference type="Proteomes" id="UP001139353">
    <property type="component" value="Unassembled WGS sequence"/>
</dbReference>
<proteinExistence type="predicted"/>